<dbReference type="Proteomes" id="UP001165083">
    <property type="component" value="Unassembled WGS sequence"/>
</dbReference>
<name>A0A9W6WNB2_9STRA</name>
<keyword evidence="3" id="KW-1185">Reference proteome</keyword>
<sequence>MITRQRRLLEEDDEGDLLHHLDIAHEREKWRARQQEARLHIPKQLINQYSAPPILQNLDKVFVSPRGVHYYSDDKDCPDAWLSICSDCDKLDRSQQLPKQLPKFAVANGFFIGALPKSMRALTLPERLMTQLASIGAMTRVMRGGRHRCIRSHCVAFDCTPGPPITLLPRSLGDVESYRVVMVGEFTEAQAQTKKIKKIHRIRNELVRNVFNFYKTYNHLYDNVFPNNDVLNSYYSDERIAKQLVDCADEDDAYYDEAICVEQASIQGNSDTWHGCSSDEANVLERRVGLCDASNLATSCDPNMTKLQPARSASFSFGGLTRSLVAFPPICSPD</sequence>
<evidence type="ECO:0000313" key="3">
    <source>
        <dbReference type="Proteomes" id="UP001165083"/>
    </source>
</evidence>
<dbReference type="EMBL" id="BSXW01000010">
    <property type="protein sequence ID" value="GMF09515.1"/>
    <property type="molecule type" value="Genomic_DNA"/>
</dbReference>
<protein>
    <submittedName>
        <fullName evidence="2">Unnamed protein product</fullName>
    </submittedName>
</protein>
<proteinExistence type="predicted"/>
<reference evidence="2" key="1">
    <citation type="submission" date="2023-04" db="EMBL/GenBank/DDBJ databases">
        <title>Phytophthora lilii NBRC 32176.</title>
        <authorList>
            <person name="Ichikawa N."/>
            <person name="Sato H."/>
            <person name="Tonouchi N."/>
        </authorList>
    </citation>
    <scope>NUCLEOTIDE SEQUENCE</scope>
    <source>
        <strain evidence="2">NBRC 32176</strain>
    </source>
</reference>
<feature type="domain" description="DUF6570" evidence="1">
    <location>
        <begin position="99"/>
        <end position="231"/>
    </location>
</feature>
<gene>
    <name evidence="2" type="ORF">Plil01_000041300</name>
</gene>
<dbReference type="OrthoDB" id="128561at2759"/>
<organism evidence="2 3">
    <name type="scientific">Phytophthora lilii</name>
    <dbReference type="NCBI Taxonomy" id="2077276"/>
    <lineage>
        <taxon>Eukaryota</taxon>
        <taxon>Sar</taxon>
        <taxon>Stramenopiles</taxon>
        <taxon>Oomycota</taxon>
        <taxon>Peronosporomycetes</taxon>
        <taxon>Peronosporales</taxon>
        <taxon>Peronosporaceae</taxon>
        <taxon>Phytophthora</taxon>
    </lineage>
</organism>
<accession>A0A9W6WNB2</accession>
<dbReference type="AlphaFoldDB" id="A0A9W6WNB2"/>
<dbReference type="Pfam" id="PF20209">
    <property type="entry name" value="DUF6570"/>
    <property type="match status" value="1"/>
</dbReference>
<dbReference type="InterPro" id="IPR046700">
    <property type="entry name" value="DUF6570"/>
</dbReference>
<comment type="caution">
    <text evidence="2">The sequence shown here is derived from an EMBL/GenBank/DDBJ whole genome shotgun (WGS) entry which is preliminary data.</text>
</comment>
<evidence type="ECO:0000313" key="2">
    <source>
        <dbReference type="EMBL" id="GMF09515.1"/>
    </source>
</evidence>
<evidence type="ECO:0000259" key="1">
    <source>
        <dbReference type="Pfam" id="PF20209"/>
    </source>
</evidence>